<sequence length="126" mass="14037">MGSVSTLAGLLYAVRPVGSIGRFDVPTGVMFLPECCIMLDWPAARFAYRYEVTGLAGMKMTDWHTRRYGIPAHSRIAPSLIGVECLFGCIDWIGNLAWPDARWWYALLGLPIMQQYAGMVCYGLPD</sequence>
<dbReference type="AlphaFoldDB" id="A0AAD3S0C7"/>
<reference evidence="1" key="1">
    <citation type="submission" date="2023-05" db="EMBL/GenBank/DDBJ databases">
        <title>Nepenthes gracilis genome sequencing.</title>
        <authorList>
            <person name="Fukushima K."/>
        </authorList>
    </citation>
    <scope>NUCLEOTIDE SEQUENCE</scope>
    <source>
        <strain evidence="1">SING2019-196</strain>
    </source>
</reference>
<dbReference type="EMBL" id="BSYO01000003">
    <property type="protein sequence ID" value="GMH02048.1"/>
    <property type="molecule type" value="Genomic_DNA"/>
</dbReference>
<protein>
    <submittedName>
        <fullName evidence="1">Uncharacterized protein</fullName>
    </submittedName>
</protein>
<proteinExistence type="predicted"/>
<accession>A0AAD3S0C7</accession>
<gene>
    <name evidence="1" type="ORF">Nepgr_003887</name>
</gene>
<dbReference type="Proteomes" id="UP001279734">
    <property type="component" value="Unassembled WGS sequence"/>
</dbReference>
<name>A0AAD3S0C7_NEPGR</name>
<evidence type="ECO:0000313" key="2">
    <source>
        <dbReference type="Proteomes" id="UP001279734"/>
    </source>
</evidence>
<evidence type="ECO:0000313" key="1">
    <source>
        <dbReference type="EMBL" id="GMH02048.1"/>
    </source>
</evidence>
<comment type="caution">
    <text evidence="1">The sequence shown here is derived from an EMBL/GenBank/DDBJ whole genome shotgun (WGS) entry which is preliminary data.</text>
</comment>
<keyword evidence="2" id="KW-1185">Reference proteome</keyword>
<organism evidence="1 2">
    <name type="scientific">Nepenthes gracilis</name>
    <name type="common">Slender pitcher plant</name>
    <dbReference type="NCBI Taxonomy" id="150966"/>
    <lineage>
        <taxon>Eukaryota</taxon>
        <taxon>Viridiplantae</taxon>
        <taxon>Streptophyta</taxon>
        <taxon>Embryophyta</taxon>
        <taxon>Tracheophyta</taxon>
        <taxon>Spermatophyta</taxon>
        <taxon>Magnoliopsida</taxon>
        <taxon>eudicotyledons</taxon>
        <taxon>Gunneridae</taxon>
        <taxon>Pentapetalae</taxon>
        <taxon>Caryophyllales</taxon>
        <taxon>Nepenthaceae</taxon>
        <taxon>Nepenthes</taxon>
    </lineage>
</organism>